<dbReference type="AlphaFoldDB" id="A0A1Y5SQ81"/>
<dbReference type="Pfam" id="PF02518">
    <property type="entry name" value="HATPase_c"/>
    <property type="match status" value="1"/>
</dbReference>
<evidence type="ECO:0000313" key="12">
    <source>
        <dbReference type="EMBL" id="SLN45766.1"/>
    </source>
</evidence>
<evidence type="ECO:0000256" key="4">
    <source>
        <dbReference type="ARBA" id="ARBA00022553"/>
    </source>
</evidence>
<dbReference type="STRING" id="315423.SAMN04488020_10542"/>
<dbReference type="InterPro" id="IPR050428">
    <property type="entry name" value="TCS_sensor_his_kinase"/>
</dbReference>
<dbReference type="InterPro" id="IPR003661">
    <property type="entry name" value="HisK_dim/P_dom"/>
</dbReference>
<evidence type="ECO:0000256" key="2">
    <source>
        <dbReference type="ARBA" id="ARBA00004370"/>
    </source>
</evidence>
<feature type="transmembrane region" description="Helical" evidence="10">
    <location>
        <begin position="17"/>
        <end position="40"/>
    </location>
</feature>
<dbReference type="Gene3D" id="3.30.565.10">
    <property type="entry name" value="Histidine kinase-like ATPase, C-terminal domain"/>
    <property type="match status" value="1"/>
</dbReference>
<dbReference type="InterPro" id="IPR003594">
    <property type="entry name" value="HATPase_dom"/>
</dbReference>
<dbReference type="SUPFAM" id="SSF55874">
    <property type="entry name" value="ATPase domain of HSP90 chaperone/DNA topoisomerase II/histidine kinase"/>
    <property type="match status" value="1"/>
</dbReference>
<protein>
    <recommendedName>
        <fullName evidence="3">histidine kinase</fullName>
        <ecNumber evidence="3">2.7.13.3</ecNumber>
    </recommendedName>
</protein>
<keyword evidence="8 10" id="KW-1133">Transmembrane helix</keyword>
<dbReference type="PANTHER" id="PTHR45436:SF1">
    <property type="entry name" value="SENSOR PROTEIN QSEC"/>
    <property type="match status" value="1"/>
</dbReference>
<keyword evidence="7" id="KW-0418">Kinase</keyword>
<keyword evidence="9 10" id="KW-0472">Membrane</keyword>
<proteinExistence type="predicted"/>
<dbReference type="RefSeq" id="WP_085853982.1">
    <property type="nucleotide sequence ID" value="NZ_FOPF01000005.1"/>
</dbReference>
<dbReference type="CDD" id="cd00082">
    <property type="entry name" value="HisKA"/>
    <property type="match status" value="1"/>
</dbReference>
<comment type="catalytic activity">
    <reaction evidence="1">
        <text>ATP + protein L-histidine = ADP + protein N-phospho-L-histidine.</text>
        <dbReference type="EC" id="2.7.13.3"/>
    </reaction>
</comment>
<evidence type="ECO:0000313" key="13">
    <source>
        <dbReference type="Proteomes" id="UP000193870"/>
    </source>
</evidence>
<dbReference type="InterPro" id="IPR005467">
    <property type="entry name" value="His_kinase_dom"/>
</dbReference>
<keyword evidence="4" id="KW-0597">Phosphoprotein</keyword>
<dbReference type="Pfam" id="PF00512">
    <property type="entry name" value="HisKA"/>
    <property type="match status" value="1"/>
</dbReference>
<dbReference type="SUPFAM" id="SSF47384">
    <property type="entry name" value="Homodimeric domain of signal transducing histidine kinase"/>
    <property type="match status" value="1"/>
</dbReference>
<evidence type="ECO:0000256" key="10">
    <source>
        <dbReference type="SAM" id="Phobius"/>
    </source>
</evidence>
<evidence type="ECO:0000259" key="11">
    <source>
        <dbReference type="PROSITE" id="PS50109"/>
    </source>
</evidence>
<feature type="domain" description="Histidine kinase" evidence="11">
    <location>
        <begin position="250"/>
        <end position="457"/>
    </location>
</feature>
<dbReference type="EMBL" id="FWFV01000005">
    <property type="protein sequence ID" value="SLN45766.1"/>
    <property type="molecule type" value="Genomic_DNA"/>
</dbReference>
<keyword evidence="6 10" id="KW-0812">Transmembrane</keyword>
<sequence>MADAGAVRATLSLKTRVALAVTAVLVLGGALVLVAALAYGRQAAREAYDRLLLGAAADIATAITVRDGTALVDMPVSAFELLSLARDDRVRYRVVAPDGTTLTGDPTAPLPEAIGRDESVFFDGEFGAEPARYVALTRRFAERSFSGPVRVIVGHTLLARRELAHDIAQNALVVLGAAGAIMALFAWLAVSQALRPLPRIGAALASREPTDLTPLSLSAPREVAGMLVSLNAFMARLERQSVATGNLIADAAHQLRTPVAAIRAQAQLAADEVDPGRREMIVARIHDRASGLGRLLDQLLSRAMIVHRADSQPATPLDLRDVAVDVVEACDDLALGIGTEVELVLPDSPVVTRGDAMSLAEAGKNLLSNALRHGQPPVRIGVTGGDRPGLWVSDGGAGAPAEVTAARGTRFVRAGRNGGSGIGLAIAREVAEGHGGALRMQHDGARYTVSLELPGRAT</sequence>
<dbReference type="OrthoDB" id="913606at2"/>
<dbReference type="InterPro" id="IPR013727">
    <property type="entry name" value="2CSK_N"/>
</dbReference>
<reference evidence="12 13" key="1">
    <citation type="submission" date="2017-03" db="EMBL/GenBank/DDBJ databases">
        <authorList>
            <person name="Afonso C.L."/>
            <person name="Miller P.J."/>
            <person name="Scott M.A."/>
            <person name="Spackman E."/>
            <person name="Goraichik I."/>
            <person name="Dimitrov K.M."/>
            <person name="Suarez D.L."/>
            <person name="Swayne D.E."/>
        </authorList>
    </citation>
    <scope>NUCLEOTIDE SEQUENCE [LARGE SCALE GENOMIC DNA]</scope>
    <source>
        <strain evidence="12 13">CECT 7066</strain>
    </source>
</reference>
<evidence type="ECO:0000256" key="5">
    <source>
        <dbReference type="ARBA" id="ARBA00022679"/>
    </source>
</evidence>
<organism evidence="12 13">
    <name type="scientific">Palleronia marisminoris</name>
    <dbReference type="NCBI Taxonomy" id="315423"/>
    <lineage>
        <taxon>Bacteria</taxon>
        <taxon>Pseudomonadati</taxon>
        <taxon>Pseudomonadota</taxon>
        <taxon>Alphaproteobacteria</taxon>
        <taxon>Rhodobacterales</taxon>
        <taxon>Roseobacteraceae</taxon>
        <taxon>Palleronia</taxon>
    </lineage>
</organism>
<keyword evidence="5 12" id="KW-0808">Transferase</keyword>
<dbReference type="Proteomes" id="UP000193870">
    <property type="component" value="Unassembled WGS sequence"/>
</dbReference>
<evidence type="ECO:0000256" key="9">
    <source>
        <dbReference type="ARBA" id="ARBA00023136"/>
    </source>
</evidence>
<accession>A0A1Y5SQ81</accession>
<dbReference type="EC" id="2.7.13.3" evidence="3"/>
<feature type="transmembrane region" description="Helical" evidence="10">
    <location>
        <begin position="170"/>
        <end position="190"/>
    </location>
</feature>
<dbReference type="InterPro" id="IPR036890">
    <property type="entry name" value="HATPase_C_sf"/>
</dbReference>
<evidence type="ECO:0000256" key="7">
    <source>
        <dbReference type="ARBA" id="ARBA00022777"/>
    </source>
</evidence>
<dbReference type="PROSITE" id="PS50109">
    <property type="entry name" value="HIS_KIN"/>
    <property type="match status" value="1"/>
</dbReference>
<keyword evidence="13" id="KW-1185">Reference proteome</keyword>
<dbReference type="InterPro" id="IPR004358">
    <property type="entry name" value="Sig_transdc_His_kin-like_C"/>
</dbReference>
<evidence type="ECO:0000256" key="1">
    <source>
        <dbReference type="ARBA" id="ARBA00000085"/>
    </source>
</evidence>
<evidence type="ECO:0000256" key="6">
    <source>
        <dbReference type="ARBA" id="ARBA00022692"/>
    </source>
</evidence>
<dbReference type="PRINTS" id="PR00344">
    <property type="entry name" value="BCTRLSENSOR"/>
</dbReference>
<dbReference type="SMART" id="SM00388">
    <property type="entry name" value="HisKA"/>
    <property type="match status" value="1"/>
</dbReference>
<comment type="subcellular location">
    <subcellularLocation>
        <location evidence="2">Membrane</location>
    </subcellularLocation>
</comment>
<dbReference type="InterPro" id="IPR036097">
    <property type="entry name" value="HisK_dim/P_sf"/>
</dbReference>
<name>A0A1Y5SQ81_9RHOB</name>
<dbReference type="SMART" id="SM00387">
    <property type="entry name" value="HATPase_c"/>
    <property type="match status" value="1"/>
</dbReference>
<dbReference type="GO" id="GO:0000155">
    <property type="term" value="F:phosphorelay sensor kinase activity"/>
    <property type="evidence" value="ECO:0007669"/>
    <property type="project" value="InterPro"/>
</dbReference>
<dbReference type="Gene3D" id="1.10.287.130">
    <property type="match status" value="1"/>
</dbReference>
<dbReference type="PANTHER" id="PTHR45436">
    <property type="entry name" value="SENSOR HISTIDINE KINASE YKOH"/>
    <property type="match status" value="1"/>
</dbReference>
<dbReference type="Pfam" id="PF08521">
    <property type="entry name" value="2CSK_N"/>
    <property type="match status" value="1"/>
</dbReference>
<evidence type="ECO:0000256" key="8">
    <source>
        <dbReference type="ARBA" id="ARBA00022989"/>
    </source>
</evidence>
<evidence type="ECO:0000256" key="3">
    <source>
        <dbReference type="ARBA" id="ARBA00012438"/>
    </source>
</evidence>
<dbReference type="GO" id="GO:0005886">
    <property type="term" value="C:plasma membrane"/>
    <property type="evidence" value="ECO:0007669"/>
    <property type="project" value="TreeGrafter"/>
</dbReference>
<gene>
    <name evidence="12" type="primary">qseC</name>
    <name evidence="12" type="ORF">PAM7066_01987</name>
</gene>